<gene>
    <name evidence="1" type="ORF">MmTuc01_2207</name>
</gene>
<dbReference type="Proteomes" id="UP000011718">
    <property type="component" value="Chromosome"/>
</dbReference>
<proteinExistence type="predicted"/>
<evidence type="ECO:0000313" key="2">
    <source>
        <dbReference type="Proteomes" id="UP000011718"/>
    </source>
</evidence>
<dbReference type="EMBL" id="CP004144">
    <property type="protein sequence ID" value="AGF97534.1"/>
    <property type="molecule type" value="Genomic_DNA"/>
</dbReference>
<dbReference type="HOGENOM" id="CLU_3302746_0_0_2"/>
<name>M1QKN5_METMZ</name>
<dbReference type="KEGG" id="mmaz:MmTuc01_2207"/>
<evidence type="ECO:0000313" key="1">
    <source>
        <dbReference type="EMBL" id="AGF97534.1"/>
    </source>
</evidence>
<accession>M1QKN5</accession>
<reference evidence="1 2" key="1">
    <citation type="journal article" date="2013" name="Genome Announc.">
        <title>Complete Genome of a Methanosarcina mazei Strain Isolated from Sediment Samples from an Amazonian Flooded Area.</title>
        <authorList>
            <person name="Assis das Gracas D."/>
            <person name="Thiago Juca Ramos R."/>
            <person name="Vieira Araujo A.C."/>
            <person name="Zahlouth R."/>
            <person name="Ribeiro Carneiro A."/>
            <person name="Souza Lopes T."/>
            <person name="Azevedo Barauna R."/>
            <person name="Azevedo V."/>
            <person name="Cruz Schneider M.P."/>
            <person name="Pellizari V.H."/>
            <person name="Silva A."/>
        </authorList>
    </citation>
    <scope>NUCLEOTIDE SEQUENCE [LARGE SCALE GENOMIC DNA]</scope>
    <source>
        <strain evidence="1 2">Tuc01</strain>
    </source>
</reference>
<dbReference type="AlphaFoldDB" id="M1QKN5"/>
<organism evidence="1 2">
    <name type="scientific">Methanosarcina mazei Tuc01</name>
    <dbReference type="NCBI Taxonomy" id="1236903"/>
    <lineage>
        <taxon>Archaea</taxon>
        <taxon>Methanobacteriati</taxon>
        <taxon>Methanobacteriota</taxon>
        <taxon>Stenosarchaea group</taxon>
        <taxon>Methanomicrobia</taxon>
        <taxon>Methanosarcinales</taxon>
        <taxon>Methanosarcinaceae</taxon>
        <taxon>Methanosarcina</taxon>
    </lineage>
</organism>
<sequence length="39" mass="4477">MQLPVYKDICVYPPLKANAVRIKSWYGRQINAGINVENN</sequence>
<dbReference type="BioCyc" id="MMAZ1236903:G139K-2114-MONOMER"/>
<protein>
    <submittedName>
        <fullName evidence="1">Uncharacterized protein</fullName>
    </submittedName>
</protein>